<proteinExistence type="predicted"/>
<protein>
    <submittedName>
        <fullName evidence="1">Uncharacterized protein</fullName>
    </submittedName>
</protein>
<dbReference type="EMBL" id="CAJNOR010003329">
    <property type="protein sequence ID" value="CAF1402799.1"/>
    <property type="molecule type" value="Genomic_DNA"/>
</dbReference>
<dbReference type="OrthoDB" id="10031984at2759"/>
<dbReference type="EMBL" id="CAJNOJ010000536">
    <property type="protein sequence ID" value="CAF1478734.1"/>
    <property type="molecule type" value="Genomic_DNA"/>
</dbReference>
<sequence>MATNDDKKETYDQAYTRQERYFAEHYGCSTSPSFYFIYFNDGGAHWSEMPWGWYLSYLNLEKGDPEQCGKFLMGGIAICMKCYKEKADEIIKKCREFNAEMRENHHEKLEEIRQEGLKIGIITYR</sequence>
<evidence type="ECO:0000313" key="3">
    <source>
        <dbReference type="Proteomes" id="UP000663828"/>
    </source>
</evidence>
<dbReference type="Proteomes" id="UP000663828">
    <property type="component" value="Unassembled WGS sequence"/>
</dbReference>
<comment type="caution">
    <text evidence="1">The sequence shown here is derived from an EMBL/GenBank/DDBJ whole genome shotgun (WGS) entry which is preliminary data.</text>
</comment>
<keyword evidence="3" id="KW-1185">Reference proteome</keyword>
<dbReference type="Proteomes" id="UP000663852">
    <property type="component" value="Unassembled WGS sequence"/>
</dbReference>
<organism evidence="1 3">
    <name type="scientific">Adineta ricciae</name>
    <name type="common">Rotifer</name>
    <dbReference type="NCBI Taxonomy" id="249248"/>
    <lineage>
        <taxon>Eukaryota</taxon>
        <taxon>Metazoa</taxon>
        <taxon>Spiralia</taxon>
        <taxon>Gnathifera</taxon>
        <taxon>Rotifera</taxon>
        <taxon>Eurotatoria</taxon>
        <taxon>Bdelloidea</taxon>
        <taxon>Adinetida</taxon>
        <taxon>Adinetidae</taxon>
        <taxon>Adineta</taxon>
    </lineage>
</organism>
<name>A0A815L794_ADIRI</name>
<gene>
    <name evidence="2" type="ORF">EDS130_LOCUS41297</name>
    <name evidence="1" type="ORF">XAT740_LOCUS34240</name>
</gene>
<dbReference type="AlphaFoldDB" id="A0A815L794"/>
<reference evidence="1" key="1">
    <citation type="submission" date="2021-02" db="EMBL/GenBank/DDBJ databases">
        <authorList>
            <person name="Nowell W R."/>
        </authorList>
    </citation>
    <scope>NUCLEOTIDE SEQUENCE</scope>
</reference>
<evidence type="ECO:0000313" key="2">
    <source>
        <dbReference type="EMBL" id="CAF1478734.1"/>
    </source>
</evidence>
<accession>A0A815L794</accession>
<evidence type="ECO:0000313" key="1">
    <source>
        <dbReference type="EMBL" id="CAF1402799.1"/>
    </source>
</evidence>